<dbReference type="Pfam" id="PF14111">
    <property type="entry name" value="DUF4283"/>
    <property type="match status" value="1"/>
</dbReference>
<feature type="region of interest" description="Disordered" evidence="1">
    <location>
        <begin position="258"/>
        <end position="280"/>
    </location>
</feature>
<evidence type="ECO:0000259" key="2">
    <source>
        <dbReference type="Pfam" id="PF14111"/>
    </source>
</evidence>
<proteinExistence type="predicted"/>
<dbReference type="PANTHER" id="PTHR31286:SF179">
    <property type="entry name" value="RNASE H TYPE-1 DOMAIN-CONTAINING PROTEIN"/>
    <property type="match status" value="1"/>
</dbReference>
<dbReference type="InterPro" id="IPR025558">
    <property type="entry name" value="DUF4283"/>
</dbReference>
<comment type="caution">
    <text evidence="3">The sequence shown here is derived from an EMBL/GenBank/DDBJ whole genome shotgun (WGS) entry which is preliminary data.</text>
</comment>
<sequence>MVDSGSSPPEGHVSSDNPPPPKSYANVAGSSSSSQINLSFDPKKIVPIGTSEIEDGQKALSFSSLETDRLDAAWRLTLIGKFSFAIPHAQAIVKGLSSLGIKGPFSWSFANHSHIIIKLQLEEDYSRLWMGTIWMLGECPMRILKWTPSFNPKMEAPLAPVWIRLPGLPIQFFDYHALFAICKELGSPLQVDLPTARKTRLSFARVCLELNLENARIEEILLKFGDTRHVQKIIYEKVPSYCKYCKHIGHGEEDCYMNGNKSKPPPPVRRPGRKGTAKNTATVENNGIVNKEKGNFVNSRGLCSPEKPNPNSNRVSSGDLVQNRSNQQAWIMARNKGSKVTGFLSKEVMNLAKKADHIYFEKVERSSNNKFSILDCEDLEPLDNTEKSFSNQFSSLPMM</sequence>
<reference evidence="3 4" key="1">
    <citation type="journal article" date="2021" name="Comput. Struct. Biotechnol. J.">
        <title>De novo genome assembly of the potent medicinal plant Rehmannia glutinosa using nanopore technology.</title>
        <authorList>
            <person name="Ma L."/>
            <person name="Dong C."/>
            <person name="Song C."/>
            <person name="Wang X."/>
            <person name="Zheng X."/>
            <person name="Niu Y."/>
            <person name="Chen S."/>
            <person name="Feng W."/>
        </authorList>
    </citation>
    <scope>NUCLEOTIDE SEQUENCE [LARGE SCALE GENOMIC DNA]</scope>
    <source>
        <strain evidence="3">DH-2019</strain>
    </source>
</reference>
<name>A0ABR0XN57_REHGL</name>
<protein>
    <recommendedName>
        <fullName evidence="2">DUF4283 domain-containing protein</fullName>
    </recommendedName>
</protein>
<dbReference type="InterPro" id="IPR040256">
    <property type="entry name" value="At4g02000-like"/>
</dbReference>
<feature type="region of interest" description="Disordered" evidence="1">
    <location>
        <begin position="1"/>
        <end position="36"/>
    </location>
</feature>
<evidence type="ECO:0000313" key="4">
    <source>
        <dbReference type="Proteomes" id="UP001318860"/>
    </source>
</evidence>
<keyword evidence="4" id="KW-1185">Reference proteome</keyword>
<dbReference type="PANTHER" id="PTHR31286">
    <property type="entry name" value="GLYCINE-RICH CELL WALL STRUCTURAL PROTEIN 1.8-LIKE"/>
    <property type="match status" value="1"/>
</dbReference>
<evidence type="ECO:0000313" key="3">
    <source>
        <dbReference type="EMBL" id="KAK6160611.1"/>
    </source>
</evidence>
<feature type="domain" description="DUF4283" evidence="2">
    <location>
        <begin position="72"/>
        <end position="153"/>
    </location>
</feature>
<gene>
    <name evidence="3" type="ORF">DH2020_003992</name>
</gene>
<organism evidence="3 4">
    <name type="scientific">Rehmannia glutinosa</name>
    <name type="common">Chinese foxglove</name>
    <dbReference type="NCBI Taxonomy" id="99300"/>
    <lineage>
        <taxon>Eukaryota</taxon>
        <taxon>Viridiplantae</taxon>
        <taxon>Streptophyta</taxon>
        <taxon>Embryophyta</taxon>
        <taxon>Tracheophyta</taxon>
        <taxon>Spermatophyta</taxon>
        <taxon>Magnoliopsida</taxon>
        <taxon>eudicotyledons</taxon>
        <taxon>Gunneridae</taxon>
        <taxon>Pentapetalae</taxon>
        <taxon>asterids</taxon>
        <taxon>lamiids</taxon>
        <taxon>Lamiales</taxon>
        <taxon>Orobanchaceae</taxon>
        <taxon>Rehmannieae</taxon>
        <taxon>Rehmannia</taxon>
    </lineage>
</organism>
<dbReference type="Proteomes" id="UP001318860">
    <property type="component" value="Unassembled WGS sequence"/>
</dbReference>
<feature type="compositionally biased region" description="Polar residues" evidence="1">
    <location>
        <begin position="309"/>
        <end position="319"/>
    </location>
</feature>
<feature type="region of interest" description="Disordered" evidence="1">
    <location>
        <begin position="300"/>
        <end position="319"/>
    </location>
</feature>
<accession>A0ABR0XN57</accession>
<evidence type="ECO:0000256" key="1">
    <source>
        <dbReference type="SAM" id="MobiDB-lite"/>
    </source>
</evidence>
<dbReference type="EMBL" id="JABTTQ020000003">
    <property type="protein sequence ID" value="KAK6160611.1"/>
    <property type="molecule type" value="Genomic_DNA"/>
</dbReference>